<dbReference type="Gramene" id="TuG1812S0002719800.01.T01">
    <property type="protein sequence ID" value="TuG1812S0002719800.01.T01.s_cds5047"/>
    <property type="gene ID" value="TuG1812S0002719800.01"/>
</dbReference>
<organism evidence="2 3">
    <name type="scientific">Triticum urartu</name>
    <name type="common">Red wild einkorn</name>
    <name type="synonym">Crithodium urartu</name>
    <dbReference type="NCBI Taxonomy" id="4572"/>
    <lineage>
        <taxon>Eukaryota</taxon>
        <taxon>Viridiplantae</taxon>
        <taxon>Streptophyta</taxon>
        <taxon>Embryophyta</taxon>
        <taxon>Tracheophyta</taxon>
        <taxon>Spermatophyta</taxon>
        <taxon>Magnoliopsida</taxon>
        <taxon>Liliopsida</taxon>
        <taxon>Poales</taxon>
        <taxon>Poaceae</taxon>
        <taxon>BOP clade</taxon>
        <taxon>Pooideae</taxon>
        <taxon>Triticodae</taxon>
        <taxon>Triticeae</taxon>
        <taxon>Triticinae</taxon>
        <taxon>Triticum</taxon>
    </lineage>
</organism>
<keyword evidence="3" id="KW-1185">Reference proteome</keyword>
<dbReference type="EnsemblPlants" id="TuG1812S0002719800.01.T01">
    <property type="protein sequence ID" value="TuG1812S0002719800.01.T01.s_cds5047"/>
    <property type="gene ID" value="TuG1812S0002719800.01"/>
</dbReference>
<reference evidence="3" key="1">
    <citation type="journal article" date="2013" name="Nature">
        <title>Draft genome of the wheat A-genome progenitor Triticum urartu.</title>
        <authorList>
            <person name="Ling H.Q."/>
            <person name="Zhao S."/>
            <person name="Liu D."/>
            <person name="Wang J."/>
            <person name="Sun H."/>
            <person name="Zhang C."/>
            <person name="Fan H."/>
            <person name="Li D."/>
            <person name="Dong L."/>
            <person name="Tao Y."/>
            <person name="Gao C."/>
            <person name="Wu H."/>
            <person name="Li Y."/>
            <person name="Cui Y."/>
            <person name="Guo X."/>
            <person name="Zheng S."/>
            <person name="Wang B."/>
            <person name="Yu K."/>
            <person name="Liang Q."/>
            <person name="Yang W."/>
            <person name="Lou X."/>
            <person name="Chen J."/>
            <person name="Feng M."/>
            <person name="Jian J."/>
            <person name="Zhang X."/>
            <person name="Luo G."/>
            <person name="Jiang Y."/>
            <person name="Liu J."/>
            <person name="Wang Z."/>
            <person name="Sha Y."/>
            <person name="Zhang B."/>
            <person name="Wu H."/>
            <person name="Tang D."/>
            <person name="Shen Q."/>
            <person name="Xue P."/>
            <person name="Zou S."/>
            <person name="Wang X."/>
            <person name="Liu X."/>
            <person name="Wang F."/>
            <person name="Yang Y."/>
            <person name="An X."/>
            <person name="Dong Z."/>
            <person name="Zhang K."/>
            <person name="Zhang X."/>
            <person name="Luo M.C."/>
            <person name="Dvorak J."/>
            <person name="Tong Y."/>
            <person name="Wang J."/>
            <person name="Yang H."/>
            <person name="Li Z."/>
            <person name="Wang D."/>
            <person name="Zhang A."/>
            <person name="Wang J."/>
        </authorList>
    </citation>
    <scope>NUCLEOTIDE SEQUENCE</scope>
    <source>
        <strain evidence="3">cv. G1812</strain>
    </source>
</reference>
<evidence type="ECO:0000313" key="1">
    <source>
        <dbReference type="EnsemblPlants" id="TuG1812G0300002170.01.T01.cds328025"/>
    </source>
</evidence>
<dbReference type="Gramene" id="TuG1812G0300002170.01.T01">
    <property type="protein sequence ID" value="TuG1812G0300002170.01.T01.cds328025"/>
    <property type="gene ID" value="TuG1812G0300002170.01"/>
</dbReference>
<dbReference type="AlphaFoldDB" id="A0A8R7RFH1"/>
<name>A0A8R7RFH1_TRIUA</name>
<accession>A0A8R7RFH1</accession>
<proteinExistence type="predicted"/>
<protein>
    <submittedName>
        <fullName evidence="2">Uncharacterized protein</fullName>
    </submittedName>
</protein>
<evidence type="ECO:0000313" key="3">
    <source>
        <dbReference type="Proteomes" id="UP000015106"/>
    </source>
</evidence>
<evidence type="ECO:0000313" key="2">
    <source>
        <dbReference type="EnsemblPlants" id="TuG1812S0002719800.01.T01.s_cds5047"/>
    </source>
</evidence>
<sequence>MCIIAESSQRFSQIAKSDCLFPICLKVMMWCLVLLSSADIDYELRHGPDQTKDRGVLAKFRILHIFLVPSVKLQPWPSCRYTFTHFEQQFFPQLPFPRTDKMPDTRQHMNISVQWQHLDIMLVLDQHLDIPNSRLDVSNNC</sequence>
<reference evidence="1" key="2">
    <citation type="submission" date="2018-03" db="EMBL/GenBank/DDBJ databases">
        <title>The Triticum urartu genome reveals the dynamic nature of wheat genome evolution.</title>
        <authorList>
            <person name="Ling H."/>
            <person name="Ma B."/>
            <person name="Shi X."/>
            <person name="Liu H."/>
            <person name="Dong L."/>
            <person name="Sun H."/>
            <person name="Cao Y."/>
            <person name="Gao Q."/>
            <person name="Zheng S."/>
            <person name="Li Y."/>
            <person name="Yu Y."/>
            <person name="Du H."/>
            <person name="Qi M."/>
            <person name="Li Y."/>
            <person name="Yu H."/>
            <person name="Cui Y."/>
            <person name="Wang N."/>
            <person name="Chen C."/>
            <person name="Wu H."/>
            <person name="Zhao Y."/>
            <person name="Zhang J."/>
            <person name="Li Y."/>
            <person name="Zhou W."/>
            <person name="Zhang B."/>
            <person name="Hu W."/>
            <person name="Eijk M."/>
            <person name="Tang J."/>
            <person name="Witsenboer H."/>
            <person name="Zhao S."/>
            <person name="Li Z."/>
            <person name="Zhang A."/>
            <person name="Wang D."/>
            <person name="Liang C."/>
        </authorList>
    </citation>
    <scope>NUCLEOTIDE SEQUENCE [LARGE SCALE GENOMIC DNA]</scope>
    <source>
        <strain evidence="1">cv. G1812</strain>
    </source>
</reference>
<reference evidence="2" key="3">
    <citation type="submission" date="2022-06" db="UniProtKB">
        <authorList>
            <consortium name="EnsemblPlants"/>
        </authorList>
    </citation>
    <scope>IDENTIFICATION</scope>
</reference>
<dbReference type="EnsemblPlants" id="TuG1812G0300002170.01.T01">
    <property type="protein sequence ID" value="TuG1812G0300002170.01.T01.cds328025"/>
    <property type="gene ID" value="TuG1812G0300002170.01"/>
</dbReference>
<dbReference type="Proteomes" id="UP000015106">
    <property type="component" value="Chromosome 3"/>
</dbReference>